<keyword evidence="1" id="KW-0812">Transmembrane</keyword>
<feature type="non-terminal residue" evidence="2">
    <location>
        <position position="1"/>
    </location>
</feature>
<keyword evidence="3" id="KW-1185">Reference proteome</keyword>
<keyword evidence="1" id="KW-0472">Membrane</keyword>
<evidence type="ECO:0000313" key="3">
    <source>
        <dbReference type="Proteomes" id="UP000257109"/>
    </source>
</evidence>
<feature type="transmembrane region" description="Helical" evidence="1">
    <location>
        <begin position="12"/>
        <end position="29"/>
    </location>
</feature>
<gene>
    <name evidence="2" type="ORF">CR513_57502</name>
</gene>
<organism evidence="2 3">
    <name type="scientific">Mucuna pruriens</name>
    <name type="common">Velvet bean</name>
    <name type="synonym">Dolichos pruriens</name>
    <dbReference type="NCBI Taxonomy" id="157652"/>
    <lineage>
        <taxon>Eukaryota</taxon>
        <taxon>Viridiplantae</taxon>
        <taxon>Streptophyta</taxon>
        <taxon>Embryophyta</taxon>
        <taxon>Tracheophyta</taxon>
        <taxon>Spermatophyta</taxon>
        <taxon>Magnoliopsida</taxon>
        <taxon>eudicotyledons</taxon>
        <taxon>Gunneridae</taxon>
        <taxon>Pentapetalae</taxon>
        <taxon>rosids</taxon>
        <taxon>fabids</taxon>
        <taxon>Fabales</taxon>
        <taxon>Fabaceae</taxon>
        <taxon>Papilionoideae</taxon>
        <taxon>50 kb inversion clade</taxon>
        <taxon>NPAAA clade</taxon>
        <taxon>indigoferoid/millettioid clade</taxon>
        <taxon>Phaseoleae</taxon>
        <taxon>Mucuna</taxon>
    </lineage>
</organism>
<protein>
    <submittedName>
        <fullName evidence="2">Uncharacterized protein</fullName>
    </submittedName>
</protein>
<sequence length="92" mass="10248">MPQARYTRMARSLVSMIILIVIIIVLFSLEVSSKTCCPGTCQHFPSCDAYCKSKGYQIGQCVPPENYFCCCAKVDEQISNYEFSSAGCNQPM</sequence>
<evidence type="ECO:0000256" key="1">
    <source>
        <dbReference type="SAM" id="Phobius"/>
    </source>
</evidence>
<dbReference type="EMBL" id="QJKJ01014612">
    <property type="protein sequence ID" value="RDX63995.1"/>
    <property type="molecule type" value="Genomic_DNA"/>
</dbReference>
<name>A0A371ED86_MUCPR</name>
<proteinExistence type="predicted"/>
<keyword evidence="1" id="KW-1133">Transmembrane helix</keyword>
<reference evidence="2" key="1">
    <citation type="submission" date="2018-05" db="EMBL/GenBank/DDBJ databases">
        <title>Draft genome of Mucuna pruriens seed.</title>
        <authorList>
            <person name="Nnadi N.E."/>
            <person name="Vos R."/>
            <person name="Hasami M.H."/>
            <person name="Devisetty U.K."/>
            <person name="Aguiy J.C."/>
        </authorList>
    </citation>
    <scope>NUCLEOTIDE SEQUENCE [LARGE SCALE GENOMIC DNA]</scope>
    <source>
        <strain evidence="2">JCA_2017</strain>
    </source>
</reference>
<accession>A0A371ED86</accession>
<comment type="caution">
    <text evidence="2">The sequence shown here is derived from an EMBL/GenBank/DDBJ whole genome shotgun (WGS) entry which is preliminary data.</text>
</comment>
<dbReference type="AlphaFoldDB" id="A0A371ED86"/>
<dbReference type="Proteomes" id="UP000257109">
    <property type="component" value="Unassembled WGS sequence"/>
</dbReference>
<evidence type="ECO:0000313" key="2">
    <source>
        <dbReference type="EMBL" id="RDX63995.1"/>
    </source>
</evidence>